<proteinExistence type="predicted"/>
<feature type="compositionally biased region" description="Low complexity" evidence="1">
    <location>
        <begin position="444"/>
        <end position="459"/>
    </location>
</feature>
<feature type="region of interest" description="Disordered" evidence="1">
    <location>
        <begin position="237"/>
        <end position="266"/>
    </location>
</feature>
<sequence length="704" mass="79451">MFNYFSDSQWILILLVTAEVAIYASCIGYSSEIRHNFPKDTFSLHPLRNDEYVPPIPVRIHNPYLKIEHSDHIDPNEHSKNSKNKRYWIPLIYPDEDASPAREIYVHPLAYRERISITASSPLPVTDRPETFNIPLRKSIRVSNSGHNQPAIQTTGYIKEAVVKNIPIQRPTMKPKNTIIVDKQTTAQSVTEVLTFEDNWKPKRITTMRPRVKEVKMTRKINPIPFTRFSDTGHLISHSDLKDENRDTSKTDNGSSIPKSTGDNFSEIVKVNANPPSGISTSHNKFANENIDTHNTYFQQPVIKPVDTSTNVKDSDHRHQDSSTLTDNPLDYQKPFLKNGDILIKTDSDIFKKLPDRKKLFIGVEYADSEMHGVKDNSSHISNINSGNKQTEVLVFNSDKTTESNSMKIGNYVKQNNEAQALEPHIPLNHKLGRLDDRPNHEAGPGSQTTSGHSQSQNSDSNGAKLPLQVISGAIPFTESQLNKRPDNSFNKSPSYPNAPFYGDIHPNNNNKEFSKEQKEDQIYFPQIFPDPHRRPGTDNKSNASTITFNPSNTRKELMDRGKLIEFNTKQFNKNKNDIGGSSSHGNIQKTHYNPPKAVTTNDFSSHSYHSPTPPSLITVGSVNSDIKEAFDGILDPKRTGNKVNRTETYILQRKPSLFPDFPETNRPRKPNIKISSGMLAGILIAALIFLGFLTGTYFILIHK</sequence>
<feature type="compositionally biased region" description="Basic and acidic residues" evidence="1">
    <location>
        <begin position="237"/>
        <end position="250"/>
    </location>
</feature>
<evidence type="ECO:0000256" key="1">
    <source>
        <dbReference type="SAM" id="MobiDB-lite"/>
    </source>
</evidence>
<feature type="compositionally biased region" description="Polar residues" evidence="1">
    <location>
        <begin position="575"/>
        <end position="592"/>
    </location>
</feature>
<dbReference type="Proteomes" id="UP000887013">
    <property type="component" value="Unassembled WGS sequence"/>
</dbReference>
<feature type="region of interest" description="Disordered" evidence="1">
    <location>
        <begin position="575"/>
        <end position="595"/>
    </location>
</feature>
<comment type="caution">
    <text evidence="3">The sequence shown here is derived from an EMBL/GenBank/DDBJ whole genome shotgun (WGS) entry which is preliminary data.</text>
</comment>
<reference evidence="3" key="1">
    <citation type="submission" date="2020-08" db="EMBL/GenBank/DDBJ databases">
        <title>Multicomponent nature underlies the extraordinary mechanical properties of spider dragline silk.</title>
        <authorList>
            <person name="Kono N."/>
            <person name="Nakamura H."/>
            <person name="Mori M."/>
            <person name="Yoshida Y."/>
            <person name="Ohtoshi R."/>
            <person name="Malay A.D."/>
            <person name="Moran D.A.P."/>
            <person name="Tomita M."/>
            <person name="Numata K."/>
            <person name="Arakawa K."/>
        </authorList>
    </citation>
    <scope>NUCLEOTIDE SEQUENCE</scope>
</reference>
<feature type="region of interest" description="Disordered" evidence="1">
    <location>
        <begin position="479"/>
        <end position="551"/>
    </location>
</feature>
<evidence type="ECO:0000256" key="2">
    <source>
        <dbReference type="SAM" id="Phobius"/>
    </source>
</evidence>
<dbReference type="OrthoDB" id="6434062at2759"/>
<keyword evidence="4" id="KW-1185">Reference proteome</keyword>
<feature type="region of interest" description="Disordered" evidence="1">
    <location>
        <begin position="297"/>
        <end position="331"/>
    </location>
</feature>
<evidence type="ECO:0000313" key="3">
    <source>
        <dbReference type="EMBL" id="GFU56516.1"/>
    </source>
</evidence>
<feature type="transmembrane region" description="Helical" evidence="2">
    <location>
        <begin position="679"/>
        <end position="701"/>
    </location>
</feature>
<feature type="region of interest" description="Disordered" evidence="1">
    <location>
        <begin position="430"/>
        <end position="464"/>
    </location>
</feature>
<dbReference type="EMBL" id="BMAW01039614">
    <property type="protein sequence ID" value="GFU56516.1"/>
    <property type="molecule type" value="Genomic_DNA"/>
</dbReference>
<evidence type="ECO:0000313" key="4">
    <source>
        <dbReference type="Proteomes" id="UP000887013"/>
    </source>
</evidence>
<organism evidence="3 4">
    <name type="scientific">Nephila pilipes</name>
    <name type="common">Giant wood spider</name>
    <name type="synonym">Nephila maculata</name>
    <dbReference type="NCBI Taxonomy" id="299642"/>
    <lineage>
        <taxon>Eukaryota</taxon>
        <taxon>Metazoa</taxon>
        <taxon>Ecdysozoa</taxon>
        <taxon>Arthropoda</taxon>
        <taxon>Chelicerata</taxon>
        <taxon>Arachnida</taxon>
        <taxon>Araneae</taxon>
        <taxon>Araneomorphae</taxon>
        <taxon>Entelegynae</taxon>
        <taxon>Araneoidea</taxon>
        <taxon>Nephilidae</taxon>
        <taxon>Nephila</taxon>
    </lineage>
</organism>
<accession>A0A8X6R400</accession>
<feature type="compositionally biased region" description="Basic and acidic residues" evidence="1">
    <location>
        <begin position="513"/>
        <end position="522"/>
    </location>
</feature>
<name>A0A8X6R400_NEPPI</name>
<feature type="compositionally biased region" description="Polar residues" evidence="1">
    <location>
        <begin position="251"/>
        <end position="264"/>
    </location>
</feature>
<keyword evidence="2" id="KW-1133">Transmembrane helix</keyword>
<feature type="compositionally biased region" description="Polar residues" evidence="1">
    <location>
        <begin position="539"/>
        <end position="551"/>
    </location>
</feature>
<keyword evidence="2" id="KW-0812">Transmembrane</keyword>
<gene>
    <name evidence="3" type="primary">AVEN_62814_1</name>
    <name evidence="3" type="ORF">NPIL_568881</name>
</gene>
<keyword evidence="2" id="KW-0472">Membrane</keyword>
<protein>
    <submittedName>
        <fullName evidence="3">Uncharacterized protein</fullName>
    </submittedName>
</protein>
<dbReference type="AlphaFoldDB" id="A0A8X6R400"/>